<protein>
    <submittedName>
        <fullName evidence="8">Uncharacterized protein</fullName>
    </submittedName>
</protein>
<evidence type="ECO:0000256" key="1">
    <source>
        <dbReference type="ARBA" id="ARBA00001966"/>
    </source>
</evidence>
<dbReference type="Pfam" id="PF02310">
    <property type="entry name" value="B12-binding"/>
    <property type="match status" value="1"/>
</dbReference>
<dbReference type="InterPro" id="IPR051198">
    <property type="entry name" value="BchE-like"/>
</dbReference>
<comment type="caution">
    <text evidence="8">The sequence shown here is derived from an EMBL/GenBank/DDBJ whole genome shotgun (WGS) entry which is preliminary data.</text>
</comment>
<dbReference type="EMBL" id="NZBU01000002">
    <property type="protein sequence ID" value="MAG21761.1"/>
    <property type="molecule type" value="Genomic_DNA"/>
</dbReference>
<dbReference type="PROSITE" id="PS51332">
    <property type="entry name" value="B12_BINDING"/>
    <property type="match status" value="1"/>
</dbReference>
<evidence type="ECO:0000259" key="7">
    <source>
        <dbReference type="PROSITE" id="PS51918"/>
    </source>
</evidence>
<feature type="domain" description="Radical SAM core" evidence="7">
    <location>
        <begin position="185"/>
        <end position="444"/>
    </location>
</feature>
<evidence type="ECO:0000313" key="8">
    <source>
        <dbReference type="EMBL" id="MAG21761.1"/>
    </source>
</evidence>
<dbReference type="GO" id="GO:0051539">
    <property type="term" value="F:4 iron, 4 sulfur cluster binding"/>
    <property type="evidence" value="ECO:0007669"/>
    <property type="project" value="UniProtKB-KW"/>
</dbReference>
<gene>
    <name evidence="8" type="ORF">CL943_00450</name>
</gene>
<evidence type="ECO:0000256" key="5">
    <source>
        <dbReference type="ARBA" id="ARBA00023014"/>
    </source>
</evidence>
<dbReference type="SUPFAM" id="SSF52242">
    <property type="entry name" value="Cobalamin (vitamin B12)-binding domain"/>
    <property type="match status" value="1"/>
</dbReference>
<dbReference type="InterPro" id="IPR023404">
    <property type="entry name" value="rSAM_horseshoe"/>
</dbReference>
<accession>A0A2D6M024</accession>
<dbReference type="InterPro" id="IPR006158">
    <property type="entry name" value="Cobalamin-bd"/>
</dbReference>
<dbReference type="SUPFAM" id="SSF102114">
    <property type="entry name" value="Radical SAM enzymes"/>
    <property type="match status" value="1"/>
</dbReference>
<dbReference type="InterPro" id="IPR034466">
    <property type="entry name" value="Methyltransferase_Class_B"/>
</dbReference>
<dbReference type="InterPro" id="IPR058240">
    <property type="entry name" value="rSAM_sf"/>
</dbReference>
<sequence>MGEKHKIILYSPKPRKHTFSSGMPYAMLKIASMLDRKRFDPKIISATPKYDYVKEIEEECKDALCFAVRALTGYDIIDAISVIKRVRKVNPDIPIIWGGWHCSILPKQTLESEHADIVVIAQGERTFVELAERLVKKESLKGLLGIGFKDKSGKITMNGDRPFENLDNFPPLPYDLINVEDYVDNFDGLRAMSYVTTQGCPFACKYCAEPMVFKQRWSALSNDRILKDWEFFVKEHNIEFMIITDDNFFIGEERIRDFCKKLIAKKWPLRWGRAQARVRQMLRFSDDTWRLIKKSGLYDIQMGVESGDQELLDFINKQLKVDETRQFVEKAREMGIRATPEGILGLPTPKMVGATQREWEAEWDRQLNSMFDLLDKCYGKTKDYDEIRFFAYDPYPGNPLYALSLELGFDPPKTLEEWGKIKPANWISNRMRTQLDMLMYFLFPYARDSYQERHIKRFKWLQKLFHKSAQWRWKHRFFDFPIEYKMYKFYTGLRTKITGVSATDHS</sequence>
<dbReference type="PANTHER" id="PTHR43409">
    <property type="entry name" value="ANAEROBIC MAGNESIUM-PROTOPORPHYRIN IX MONOMETHYL ESTER CYCLASE-RELATED"/>
    <property type="match status" value="1"/>
</dbReference>
<keyword evidence="4" id="KW-0408">Iron</keyword>
<evidence type="ECO:0000259" key="6">
    <source>
        <dbReference type="PROSITE" id="PS51332"/>
    </source>
</evidence>
<evidence type="ECO:0000256" key="4">
    <source>
        <dbReference type="ARBA" id="ARBA00023004"/>
    </source>
</evidence>
<dbReference type="PROSITE" id="PS51918">
    <property type="entry name" value="RADICAL_SAM"/>
    <property type="match status" value="1"/>
</dbReference>
<dbReference type="SFLD" id="SFLDG01082">
    <property type="entry name" value="B12-binding_domain_containing"/>
    <property type="match status" value="1"/>
</dbReference>
<dbReference type="Gene3D" id="3.40.50.280">
    <property type="entry name" value="Cobalamin-binding domain"/>
    <property type="match status" value="1"/>
</dbReference>
<name>A0A2D6M024_9ARCH</name>
<dbReference type="InterPro" id="IPR007197">
    <property type="entry name" value="rSAM"/>
</dbReference>
<dbReference type="SFLD" id="SFLDS00029">
    <property type="entry name" value="Radical_SAM"/>
    <property type="match status" value="1"/>
</dbReference>
<evidence type="ECO:0000256" key="3">
    <source>
        <dbReference type="ARBA" id="ARBA00022723"/>
    </source>
</evidence>
<dbReference type="SFLD" id="SFLDG01123">
    <property type="entry name" value="methyltransferase_(Class_B)"/>
    <property type="match status" value="1"/>
</dbReference>
<dbReference type="Pfam" id="PF04055">
    <property type="entry name" value="Radical_SAM"/>
    <property type="match status" value="1"/>
</dbReference>
<dbReference type="GO" id="GO:0031419">
    <property type="term" value="F:cobalamin binding"/>
    <property type="evidence" value="ECO:0007669"/>
    <property type="project" value="InterPro"/>
</dbReference>
<dbReference type="InterPro" id="IPR036724">
    <property type="entry name" value="Cobalamin-bd_sf"/>
</dbReference>
<feature type="domain" description="B12-binding" evidence="6">
    <location>
        <begin position="4"/>
        <end position="141"/>
    </location>
</feature>
<reference evidence="9" key="1">
    <citation type="submission" date="2017-09" db="EMBL/GenBank/DDBJ databases">
        <title>The Reconstruction of 2,631 Draft Metagenome-Assembled Genomes from the Global Oceans.</title>
        <authorList>
            <person name="Tully B.J."/>
            <person name="Graham E.D."/>
            <person name="Heidelberg J.F."/>
        </authorList>
    </citation>
    <scope>NUCLEOTIDE SEQUENCE [LARGE SCALE GENOMIC DNA]</scope>
</reference>
<evidence type="ECO:0000313" key="9">
    <source>
        <dbReference type="Proteomes" id="UP000226592"/>
    </source>
</evidence>
<evidence type="ECO:0000256" key="2">
    <source>
        <dbReference type="ARBA" id="ARBA00022691"/>
    </source>
</evidence>
<keyword evidence="5" id="KW-0411">Iron-sulfur</keyword>
<dbReference type="GO" id="GO:0003824">
    <property type="term" value="F:catalytic activity"/>
    <property type="evidence" value="ECO:0007669"/>
    <property type="project" value="InterPro"/>
</dbReference>
<comment type="cofactor">
    <cofactor evidence="1">
        <name>[4Fe-4S] cluster</name>
        <dbReference type="ChEBI" id="CHEBI:49883"/>
    </cofactor>
</comment>
<keyword evidence="2" id="KW-0949">S-adenosyl-L-methionine</keyword>
<dbReference type="GO" id="GO:0046872">
    <property type="term" value="F:metal ion binding"/>
    <property type="evidence" value="ECO:0007669"/>
    <property type="project" value="UniProtKB-KW"/>
</dbReference>
<organism evidence="8 9">
    <name type="scientific">Candidatus Iainarchaeum sp</name>
    <dbReference type="NCBI Taxonomy" id="3101447"/>
    <lineage>
        <taxon>Archaea</taxon>
        <taxon>Candidatus Iainarchaeota</taxon>
        <taxon>Candidatus Iainarchaeia</taxon>
        <taxon>Candidatus Iainarchaeales</taxon>
        <taxon>Candidatus Iainarchaeaceae</taxon>
        <taxon>Candidatus Iainarchaeum</taxon>
    </lineage>
</organism>
<dbReference type="AlphaFoldDB" id="A0A2D6M024"/>
<proteinExistence type="predicted"/>
<keyword evidence="3" id="KW-0479">Metal-binding</keyword>
<dbReference type="Proteomes" id="UP000226592">
    <property type="component" value="Unassembled WGS sequence"/>
</dbReference>
<dbReference type="Gene3D" id="3.80.30.20">
    <property type="entry name" value="tm_1862 like domain"/>
    <property type="match status" value="1"/>
</dbReference>
<dbReference type="CDD" id="cd01335">
    <property type="entry name" value="Radical_SAM"/>
    <property type="match status" value="1"/>
</dbReference>
<dbReference type="SMART" id="SM00729">
    <property type="entry name" value="Elp3"/>
    <property type="match status" value="1"/>
</dbReference>
<dbReference type="InterPro" id="IPR006638">
    <property type="entry name" value="Elp3/MiaA/NifB-like_rSAM"/>
</dbReference>